<keyword evidence="1" id="KW-0378">Hydrolase</keyword>
<dbReference type="SUPFAM" id="SSF52151">
    <property type="entry name" value="FabD/lysophospholipase-like"/>
    <property type="match status" value="1"/>
</dbReference>
<keyword evidence="3" id="KW-0443">Lipid metabolism</keyword>
<evidence type="ECO:0000313" key="7">
    <source>
        <dbReference type="Proteomes" id="UP000268436"/>
    </source>
</evidence>
<feature type="short sequence motif" description="GXGXXG" evidence="4">
    <location>
        <begin position="55"/>
        <end position="60"/>
    </location>
</feature>
<dbReference type="PANTHER" id="PTHR14226:SF29">
    <property type="entry name" value="NEUROPATHY TARGET ESTERASE SWS"/>
    <property type="match status" value="1"/>
</dbReference>
<reference evidence="6 7" key="1">
    <citation type="submission" date="2018-12" db="EMBL/GenBank/DDBJ databases">
        <title>Persistence of Moraxella catarrhalis in Chronic Obstructive Pulmonary Disease and Regulation of the Hag/MID Adhesin.</title>
        <authorList>
            <person name="Murphy T."/>
            <person name="Zhao X."/>
            <person name="Vyas G."/>
            <person name="Aluvathingal J."/>
            <person name="Nadendla S."/>
            <person name="Tallon L."/>
            <person name="Tettelin H."/>
        </authorList>
    </citation>
    <scope>NUCLEOTIDE SEQUENCE [LARGE SCALE GENOMIC DNA]</scope>
    <source>
        <strain evidence="6 7">173P27B1</strain>
    </source>
</reference>
<protein>
    <submittedName>
        <fullName evidence="6">Patatin-like phospholipase family protein</fullName>
    </submittedName>
</protein>
<dbReference type="Proteomes" id="UP000268436">
    <property type="component" value="Unassembled WGS sequence"/>
</dbReference>
<dbReference type="Gene3D" id="3.40.1090.10">
    <property type="entry name" value="Cytosolic phospholipase A2 catalytic domain"/>
    <property type="match status" value="1"/>
</dbReference>
<gene>
    <name evidence="6" type="ORF">EJK54_0957</name>
</gene>
<dbReference type="PANTHER" id="PTHR14226">
    <property type="entry name" value="NEUROPATHY TARGET ESTERASE/SWISS CHEESE D.MELANOGASTER"/>
    <property type="match status" value="1"/>
</dbReference>
<evidence type="ECO:0000256" key="3">
    <source>
        <dbReference type="ARBA" id="ARBA00023098"/>
    </source>
</evidence>
<evidence type="ECO:0000256" key="4">
    <source>
        <dbReference type="PROSITE-ProRule" id="PRU01161"/>
    </source>
</evidence>
<keyword evidence="2" id="KW-0442">Lipid degradation</keyword>
<dbReference type="InterPro" id="IPR016035">
    <property type="entry name" value="Acyl_Trfase/lysoPLipase"/>
</dbReference>
<name>A0ABY0BJN6_MORCA</name>
<proteinExistence type="predicted"/>
<dbReference type="InterPro" id="IPR002641">
    <property type="entry name" value="PNPLA_dom"/>
</dbReference>
<evidence type="ECO:0000313" key="6">
    <source>
        <dbReference type="EMBL" id="RUO16133.1"/>
    </source>
</evidence>
<organism evidence="6 7">
    <name type="scientific">Moraxella catarrhalis</name>
    <name type="common">Branhamella catarrhalis</name>
    <dbReference type="NCBI Taxonomy" id="480"/>
    <lineage>
        <taxon>Bacteria</taxon>
        <taxon>Pseudomonadati</taxon>
        <taxon>Pseudomonadota</taxon>
        <taxon>Gammaproteobacteria</taxon>
        <taxon>Moraxellales</taxon>
        <taxon>Moraxellaceae</taxon>
        <taxon>Moraxella</taxon>
    </lineage>
</organism>
<dbReference type="InterPro" id="IPR050301">
    <property type="entry name" value="NTE"/>
</dbReference>
<feature type="short sequence motif" description="GXSXG" evidence="4">
    <location>
        <begin position="82"/>
        <end position="86"/>
    </location>
</feature>
<keyword evidence="7" id="KW-1185">Reference proteome</keyword>
<dbReference type="EMBL" id="RYER01000018">
    <property type="protein sequence ID" value="RUO16133.1"/>
    <property type="molecule type" value="Genomic_DNA"/>
</dbReference>
<evidence type="ECO:0000256" key="1">
    <source>
        <dbReference type="ARBA" id="ARBA00022801"/>
    </source>
</evidence>
<feature type="domain" description="PNPLA" evidence="5">
    <location>
        <begin position="51"/>
        <end position="95"/>
    </location>
</feature>
<sequence length="95" mass="10067">MIIFRGCHEIGCRSLTHLCADADGLCQYNATIYRSKLVTPNANKTCPVVALVLGGGGMRGFAHIGAIESLEAHGIRPDMVVGTSWGAGGCSLYQW</sequence>
<dbReference type="Pfam" id="PF01734">
    <property type="entry name" value="Patatin"/>
    <property type="match status" value="1"/>
</dbReference>
<dbReference type="PROSITE" id="PS51635">
    <property type="entry name" value="PNPLA"/>
    <property type="match status" value="1"/>
</dbReference>
<accession>A0ABY0BJN6</accession>
<comment type="caution">
    <text evidence="6">The sequence shown here is derived from an EMBL/GenBank/DDBJ whole genome shotgun (WGS) entry which is preliminary data.</text>
</comment>
<evidence type="ECO:0000256" key="2">
    <source>
        <dbReference type="ARBA" id="ARBA00022963"/>
    </source>
</evidence>
<evidence type="ECO:0000259" key="5">
    <source>
        <dbReference type="PROSITE" id="PS51635"/>
    </source>
</evidence>
<comment type="caution">
    <text evidence="4">Lacks conserved residue(s) required for the propagation of feature annotation.</text>
</comment>